<evidence type="ECO:0000256" key="1">
    <source>
        <dbReference type="SAM" id="Coils"/>
    </source>
</evidence>
<gene>
    <name evidence="2" type="ORF">TPC1_11726</name>
</gene>
<sequence length="651" mass="74214">MKHLTKDVNNEDREKLQKMADECNSARMALRGFNRLTIEQYRRYYETILPMLQSIPWNTKQISKALGKELFTYTYSRNLKNPMRQETSLSIDMVCTLYNCIATHSLNASAQTDLKTRAQEFAKATYYCDKAIEKIHENAHLLQNVDAHCGEGYFSMLKYMFDGQCAETQAIQRAQKSDLVGNEAAFNQFIGLMARAEDCYKRAIQLLAGIPGVEEIHKFCIKRQRSAKCALLYINGSYISSSKPGQALKDVMEAQDMVKDNDLVSFDATQQLVQVLMMQRGVVPAPQTSSFQKAPMDLSPKFVEWGLPLNEVFTAIPMVSKDEAEILNAIKVKVEAELNKTAVPESDKQAAVQAQQLITQMHENLQKSTLDIKDQLKIITDTPNLRQRLQSGAQFEAQLQKVNSSGQQVVGIYNQIIMADQDNIRRYGAQRWNSQYAMQILQTNMQQVQQLVSGATNQQQCIDYLKQYNDQQFDALFKYAQNAQNQVVDESLKEQLGQKVNELEAEVKRIQNPEPIIIPFTEVQRLLTSYDLAKKRINELTQVVLQGLKQESKPCLIPGIMQQIQDINIKIDAQTGVSAQQVKQFQEQIGMIQNLLQTLTSGEAYIQQLEAQIQTYKQKAASQLQQYRTCVEQQFPMYAQNPQFVLNINIQ</sequence>
<accession>A0A146KIC5</accession>
<reference evidence="2" key="1">
    <citation type="submission" date="2015-07" db="EMBL/GenBank/DDBJ databases">
        <title>Adaptation to a free-living lifestyle via gene acquisitions in the diplomonad Trepomonas sp. PC1.</title>
        <authorList>
            <person name="Xu F."/>
            <person name="Jerlstrom-Hultqvist J."/>
            <person name="Kolisko M."/>
            <person name="Simpson A.G.B."/>
            <person name="Roger A.J."/>
            <person name="Svard S.G."/>
            <person name="Andersson J.O."/>
        </authorList>
    </citation>
    <scope>NUCLEOTIDE SEQUENCE</scope>
    <source>
        <strain evidence="2">PC1</strain>
    </source>
</reference>
<feature type="coiled-coil region" evidence="1">
    <location>
        <begin position="592"/>
        <end position="626"/>
    </location>
</feature>
<proteinExistence type="predicted"/>
<evidence type="ECO:0000313" key="2">
    <source>
        <dbReference type="EMBL" id="JAP95325.1"/>
    </source>
</evidence>
<keyword evidence="1" id="KW-0175">Coiled coil</keyword>
<dbReference type="EMBL" id="GDID01001281">
    <property type="protein sequence ID" value="JAP95325.1"/>
    <property type="molecule type" value="Transcribed_RNA"/>
</dbReference>
<organism evidence="2">
    <name type="scientific">Trepomonas sp. PC1</name>
    <dbReference type="NCBI Taxonomy" id="1076344"/>
    <lineage>
        <taxon>Eukaryota</taxon>
        <taxon>Metamonada</taxon>
        <taxon>Diplomonadida</taxon>
        <taxon>Hexamitidae</taxon>
        <taxon>Hexamitinae</taxon>
        <taxon>Trepomonas</taxon>
    </lineage>
</organism>
<dbReference type="AlphaFoldDB" id="A0A146KIC5"/>
<name>A0A146KIC5_9EUKA</name>
<protein>
    <recommendedName>
        <fullName evidence="3">BRO1 domain-containing protein</fullName>
    </recommendedName>
</protein>
<evidence type="ECO:0008006" key="3">
    <source>
        <dbReference type="Google" id="ProtNLM"/>
    </source>
</evidence>